<protein>
    <recommendedName>
        <fullName evidence="1">SAP domain-containing protein</fullName>
    </recommendedName>
</protein>
<dbReference type="InParanoid" id="S8E7P8"/>
<dbReference type="Pfam" id="PF02992">
    <property type="entry name" value="Transposase_21"/>
    <property type="match status" value="1"/>
</dbReference>
<accession>S8E7P8</accession>
<sequence length="985" mass="111320">LLLCYLIVAVVHLLCGVSISRCGWLLQALQNLLSMSYEFITGQPSSTLSESALGGIISAIPADVRTAVKRLAITPTTKPFVCCPTCFACYSLGSEYPDHCTATSATGVCGTELRRTRVINGRVRSFPARLYLYHDFKQWLARLMCRPGMEELMDRTLVNALDSGNDTVIGDFYDTATLKKLQMPDQQQFITPHTCEGRYVFSICMDGFMPTGKGGSASVSVGAIYLACMNLPASIRYREENLYLCSIIPGPKHPSQEMINPLLSSLVDDLLSLWYHGARYSQSPRFPNGRIVRCMLGPLVADMLAARQMAGFSGHGSDRFCSFCLLSREHIEDLDFWNWPLRSWEEQRAAAEKWRVTADPEERARIMREQGIRWSELFRLPYWNPLVFTAIDPMHALFLGLLHRHCDKVWGMSSLHQDGLDGRASDPAKLRPAEYEMYEGYTVLKTGSDDQLDGLSKEVLKAMCKELKLRFHGRKAKLCSRLREYRPKHNPKPVATLNSKAKGRIAADEYGIATHQLDLVRADDVFEHGSKTALRRLQPPLLASLCLSRLSWSRESVKGASKKSMLGGLEAQRFASGITDDSGKLKISRSTRSRVLGEGRLRLIWAEMQEIMLPSEVSPAPSRIGAPGQGTISADEWRTFCTINLVVTLVNLWGPLPENTRESQLLRNFMDLITAVEIASSRSITRENTWELQKRMHAYLQGILELFPGTTIGPYQHMCLGHLPQVLLDLGPAHAIWCYAFERANFVLQRIKTNSRIDDLSVTLLRRFCCRQNLRALCYQLPARLQRFMQSFRQVFEWNHARGTLFSDLQSVDDELRDILDPGHAADNLHPGKPYHLSFDVYEALRARDTTAGRSVVSIRTLDHEGVRYRPHSTGPRDSYVVFRGSNGAEWRAGQIRELFAQERATTGIERTWIVVDEYIPLSTEDQALDPYRKFAIAGGRLFYAEFMPKPLILVLEEIVCHSTMMKRQLPVTSKECVHILPLDK</sequence>
<dbReference type="Proteomes" id="UP000015241">
    <property type="component" value="Unassembled WGS sequence"/>
</dbReference>
<dbReference type="EMBL" id="KE504157">
    <property type="protein sequence ID" value="EPS99373.1"/>
    <property type="molecule type" value="Genomic_DNA"/>
</dbReference>
<keyword evidence="3" id="KW-1185">Reference proteome</keyword>
<dbReference type="SMART" id="SM00513">
    <property type="entry name" value="SAP"/>
    <property type="match status" value="1"/>
</dbReference>
<dbReference type="PANTHER" id="PTHR46579">
    <property type="entry name" value="F5/8 TYPE C DOMAIN-CONTAINING PROTEIN-RELATED"/>
    <property type="match status" value="1"/>
</dbReference>
<proteinExistence type="predicted"/>
<feature type="non-terminal residue" evidence="2">
    <location>
        <position position="985"/>
    </location>
</feature>
<feature type="domain" description="SAP" evidence="1">
    <location>
        <begin position="452"/>
        <end position="486"/>
    </location>
</feature>
<dbReference type="AlphaFoldDB" id="S8E7P8"/>
<dbReference type="OrthoDB" id="3269001at2759"/>
<dbReference type="eggNOG" id="ENOG502SMI2">
    <property type="taxonomic scope" value="Eukaryota"/>
</dbReference>
<name>S8E7P8_FOMSC</name>
<gene>
    <name evidence="2" type="ORF">FOMPIDRAFT_1084362</name>
</gene>
<dbReference type="PANTHER" id="PTHR46579:SF2">
    <property type="entry name" value="C2H2-TYPE DOMAIN-CONTAINING PROTEIN"/>
    <property type="match status" value="1"/>
</dbReference>
<dbReference type="PROSITE" id="PS50800">
    <property type="entry name" value="SAP"/>
    <property type="match status" value="1"/>
</dbReference>
<organism evidence="2 3">
    <name type="scientific">Fomitopsis schrenkii</name>
    <name type="common">Brown rot fungus</name>
    <dbReference type="NCBI Taxonomy" id="2126942"/>
    <lineage>
        <taxon>Eukaryota</taxon>
        <taxon>Fungi</taxon>
        <taxon>Dikarya</taxon>
        <taxon>Basidiomycota</taxon>
        <taxon>Agaricomycotina</taxon>
        <taxon>Agaricomycetes</taxon>
        <taxon>Polyporales</taxon>
        <taxon>Fomitopsis</taxon>
    </lineage>
</organism>
<dbReference type="HOGENOM" id="CLU_002101_0_0_1"/>
<dbReference type="STRING" id="743788.S8E7P8"/>
<evidence type="ECO:0000313" key="3">
    <source>
        <dbReference type="Proteomes" id="UP000015241"/>
    </source>
</evidence>
<feature type="non-terminal residue" evidence="2">
    <location>
        <position position="1"/>
    </location>
</feature>
<evidence type="ECO:0000259" key="1">
    <source>
        <dbReference type="PROSITE" id="PS50800"/>
    </source>
</evidence>
<reference evidence="2 3" key="1">
    <citation type="journal article" date="2012" name="Science">
        <title>The Paleozoic origin of enzymatic lignin decomposition reconstructed from 31 fungal genomes.</title>
        <authorList>
            <person name="Floudas D."/>
            <person name="Binder M."/>
            <person name="Riley R."/>
            <person name="Barry K."/>
            <person name="Blanchette R.A."/>
            <person name="Henrissat B."/>
            <person name="Martinez A.T."/>
            <person name="Otillar R."/>
            <person name="Spatafora J.W."/>
            <person name="Yadav J.S."/>
            <person name="Aerts A."/>
            <person name="Benoit I."/>
            <person name="Boyd A."/>
            <person name="Carlson A."/>
            <person name="Copeland A."/>
            <person name="Coutinho P.M."/>
            <person name="de Vries R.P."/>
            <person name="Ferreira P."/>
            <person name="Findley K."/>
            <person name="Foster B."/>
            <person name="Gaskell J."/>
            <person name="Glotzer D."/>
            <person name="Gorecki P."/>
            <person name="Heitman J."/>
            <person name="Hesse C."/>
            <person name="Hori C."/>
            <person name="Igarashi K."/>
            <person name="Jurgens J.A."/>
            <person name="Kallen N."/>
            <person name="Kersten P."/>
            <person name="Kohler A."/>
            <person name="Kuees U."/>
            <person name="Kumar T.K.A."/>
            <person name="Kuo A."/>
            <person name="LaButti K."/>
            <person name="Larrondo L.F."/>
            <person name="Lindquist E."/>
            <person name="Ling A."/>
            <person name="Lombard V."/>
            <person name="Lucas S."/>
            <person name="Lundell T."/>
            <person name="Martin R."/>
            <person name="McLaughlin D.J."/>
            <person name="Morgenstern I."/>
            <person name="Morin E."/>
            <person name="Murat C."/>
            <person name="Nagy L.G."/>
            <person name="Nolan M."/>
            <person name="Ohm R.A."/>
            <person name="Patyshakuliyeva A."/>
            <person name="Rokas A."/>
            <person name="Ruiz-Duenas F.J."/>
            <person name="Sabat G."/>
            <person name="Salamov A."/>
            <person name="Samejima M."/>
            <person name="Schmutz J."/>
            <person name="Slot J.C."/>
            <person name="St John F."/>
            <person name="Stenlid J."/>
            <person name="Sun H."/>
            <person name="Sun S."/>
            <person name="Syed K."/>
            <person name="Tsang A."/>
            <person name="Wiebenga A."/>
            <person name="Young D."/>
            <person name="Pisabarro A."/>
            <person name="Eastwood D.C."/>
            <person name="Martin F."/>
            <person name="Cullen D."/>
            <person name="Grigoriev I.V."/>
            <person name="Hibbett D.S."/>
        </authorList>
    </citation>
    <scope>NUCLEOTIDE SEQUENCE</scope>
    <source>
        <strain evidence="3">FP-58527</strain>
    </source>
</reference>
<dbReference type="InterPro" id="IPR003034">
    <property type="entry name" value="SAP_dom"/>
</dbReference>
<dbReference type="InterPro" id="IPR004242">
    <property type="entry name" value="Transposase_21"/>
</dbReference>
<evidence type="ECO:0000313" key="2">
    <source>
        <dbReference type="EMBL" id="EPS99373.1"/>
    </source>
</evidence>